<evidence type="ECO:0000313" key="1">
    <source>
        <dbReference type="EMBL" id="TFY67838.1"/>
    </source>
</evidence>
<proteinExistence type="predicted"/>
<gene>
    <name evidence="1" type="ORF">EVG20_g3792</name>
</gene>
<reference evidence="1 2" key="1">
    <citation type="submission" date="2019-02" db="EMBL/GenBank/DDBJ databases">
        <title>Genome sequencing of the rare red list fungi Dentipellis fragilis.</title>
        <authorList>
            <person name="Buettner E."/>
            <person name="Kellner H."/>
        </authorList>
    </citation>
    <scope>NUCLEOTIDE SEQUENCE [LARGE SCALE GENOMIC DNA]</scope>
    <source>
        <strain evidence="1 2">DSM 105465</strain>
    </source>
</reference>
<dbReference type="OrthoDB" id="2843802at2759"/>
<evidence type="ECO:0008006" key="3">
    <source>
        <dbReference type="Google" id="ProtNLM"/>
    </source>
</evidence>
<sequence length="383" mass="42396">MATVTGSTIAVVSNRPGVTIFYRVGDVIQIYRKTVDGQSSYDQEQSLSTHFLKGSDSNITATKRSAGADDRQARVFYQGSDRFLRELTIASDGNAKDRAISTVKDARAKTSLAAIVQKDLDRPSSQSAKMPDVLFYQGIDNQIYFVKSDRPSCWSDPMPIDNVAGQEGTTIQAFLGSALSAPKSDYMSIVYVCFLRPGSNYIYRYSATVDDMCNSDSPFSAVTPDLYFDGKSSKGRFGAICVPRIYCRCKKDFRFYSQFADTGGVISEGIGQDGIAAVQSLNEGKFEQEARDYAQMAAVYQRTDKGHYAITVVFEDAPRSICSVTLEGSWNPAVIVGDESAMQFREGKWEVIHVTDQEQEQLRSHGYTEEWNGPVRLCAEDNI</sequence>
<comment type="caution">
    <text evidence="1">The sequence shown here is derived from an EMBL/GenBank/DDBJ whole genome shotgun (WGS) entry which is preliminary data.</text>
</comment>
<dbReference type="Proteomes" id="UP000298327">
    <property type="component" value="Unassembled WGS sequence"/>
</dbReference>
<organism evidence="1 2">
    <name type="scientific">Dentipellis fragilis</name>
    <dbReference type="NCBI Taxonomy" id="205917"/>
    <lineage>
        <taxon>Eukaryota</taxon>
        <taxon>Fungi</taxon>
        <taxon>Dikarya</taxon>
        <taxon>Basidiomycota</taxon>
        <taxon>Agaricomycotina</taxon>
        <taxon>Agaricomycetes</taxon>
        <taxon>Russulales</taxon>
        <taxon>Hericiaceae</taxon>
        <taxon>Dentipellis</taxon>
    </lineage>
</organism>
<dbReference type="AlphaFoldDB" id="A0A4Y9Z1N5"/>
<protein>
    <recommendedName>
        <fullName evidence="3">Fucose-specific lectin</fullName>
    </recommendedName>
</protein>
<keyword evidence="2" id="KW-1185">Reference proteome</keyword>
<accession>A0A4Y9Z1N5</accession>
<name>A0A4Y9Z1N5_9AGAM</name>
<dbReference type="Gene3D" id="2.120.10.70">
    <property type="entry name" value="Fucose-specific lectin"/>
    <property type="match status" value="1"/>
</dbReference>
<dbReference type="EMBL" id="SEOQ01000180">
    <property type="protein sequence ID" value="TFY67838.1"/>
    <property type="molecule type" value="Genomic_DNA"/>
</dbReference>
<evidence type="ECO:0000313" key="2">
    <source>
        <dbReference type="Proteomes" id="UP000298327"/>
    </source>
</evidence>